<evidence type="ECO:0000256" key="3">
    <source>
        <dbReference type="ARBA" id="ARBA00023163"/>
    </source>
</evidence>
<evidence type="ECO:0000256" key="2">
    <source>
        <dbReference type="ARBA" id="ARBA00023125"/>
    </source>
</evidence>
<evidence type="ECO:0000313" key="6">
    <source>
        <dbReference type="Proteomes" id="UP000675664"/>
    </source>
</evidence>
<sequence>MQDSLNNTLNIDAYNLILKKLLSGELSTGQNVSEDAIANELGTSRTPVREAILWLQKEGYLEIYPRKGTFVSKFSLKEILDIYNLRLLLEPQVISSSFRNPTQAVNEKLTEYKNYNLQYIEDENIVSNGDAFFSQDLEFHLFLFDLINNAYIKRICRDALYKCIISKLVFLDQLNIKRSRIATQHVVFIDAALNGKTDEIFEIYKTHIISERDSIMHINIQ</sequence>
<dbReference type="Pfam" id="PF00392">
    <property type="entry name" value="GntR"/>
    <property type="match status" value="1"/>
</dbReference>
<dbReference type="InterPro" id="IPR000524">
    <property type="entry name" value="Tscrpt_reg_HTH_GntR"/>
</dbReference>
<dbReference type="CDD" id="cd07377">
    <property type="entry name" value="WHTH_GntR"/>
    <property type="match status" value="1"/>
</dbReference>
<proteinExistence type="predicted"/>
<dbReference type="EMBL" id="JAGSND010000005">
    <property type="protein sequence ID" value="MBR0598024.1"/>
    <property type="molecule type" value="Genomic_DNA"/>
</dbReference>
<dbReference type="InterPro" id="IPR011711">
    <property type="entry name" value="GntR_C"/>
</dbReference>
<comment type="caution">
    <text evidence="5">The sequence shown here is derived from an EMBL/GenBank/DDBJ whole genome shotgun (WGS) entry which is preliminary data.</text>
</comment>
<feature type="domain" description="HTH gntR-type" evidence="4">
    <location>
        <begin position="7"/>
        <end position="74"/>
    </location>
</feature>
<dbReference type="SUPFAM" id="SSF48008">
    <property type="entry name" value="GntR ligand-binding domain-like"/>
    <property type="match status" value="1"/>
</dbReference>
<accession>A0A8J7W0C1</accession>
<evidence type="ECO:0000313" key="5">
    <source>
        <dbReference type="EMBL" id="MBR0598024.1"/>
    </source>
</evidence>
<dbReference type="InterPro" id="IPR036390">
    <property type="entry name" value="WH_DNA-bd_sf"/>
</dbReference>
<dbReference type="Gene3D" id="1.10.10.10">
    <property type="entry name" value="Winged helix-like DNA-binding domain superfamily/Winged helix DNA-binding domain"/>
    <property type="match status" value="1"/>
</dbReference>
<evidence type="ECO:0000259" key="4">
    <source>
        <dbReference type="PROSITE" id="PS50949"/>
    </source>
</evidence>
<dbReference type="RefSeq" id="WP_227018156.1">
    <property type="nucleotide sequence ID" value="NZ_JAGSND010000005.1"/>
</dbReference>
<keyword evidence="1" id="KW-0805">Transcription regulation</keyword>
<evidence type="ECO:0000256" key="1">
    <source>
        <dbReference type="ARBA" id="ARBA00023015"/>
    </source>
</evidence>
<protein>
    <submittedName>
        <fullName evidence="5">GntR family transcriptional regulator</fullName>
    </submittedName>
</protein>
<dbReference type="Gene3D" id="1.20.120.530">
    <property type="entry name" value="GntR ligand-binding domain-like"/>
    <property type="match status" value="1"/>
</dbReference>
<dbReference type="GO" id="GO:0003677">
    <property type="term" value="F:DNA binding"/>
    <property type="evidence" value="ECO:0007669"/>
    <property type="project" value="UniProtKB-KW"/>
</dbReference>
<name>A0A8J7W0C1_9FIRM</name>
<reference evidence="5" key="1">
    <citation type="submission" date="2021-04" db="EMBL/GenBank/DDBJ databases">
        <title>Sinoanaerobacter chloroacetimidivorans sp. nov., an obligate anaerobic bacterium isolated from anaerobic sludge.</title>
        <authorList>
            <person name="Bao Y."/>
        </authorList>
    </citation>
    <scope>NUCLEOTIDE SEQUENCE</scope>
    <source>
        <strain evidence="5">BAD-6</strain>
    </source>
</reference>
<dbReference type="AlphaFoldDB" id="A0A8J7W0C1"/>
<dbReference type="Proteomes" id="UP000675664">
    <property type="component" value="Unassembled WGS sequence"/>
</dbReference>
<keyword evidence="3" id="KW-0804">Transcription</keyword>
<dbReference type="InterPro" id="IPR036388">
    <property type="entry name" value="WH-like_DNA-bd_sf"/>
</dbReference>
<dbReference type="PROSITE" id="PS50949">
    <property type="entry name" value="HTH_GNTR"/>
    <property type="match status" value="1"/>
</dbReference>
<dbReference type="SMART" id="SM00345">
    <property type="entry name" value="HTH_GNTR"/>
    <property type="match status" value="1"/>
</dbReference>
<keyword evidence="2" id="KW-0238">DNA-binding</keyword>
<reference evidence="5" key="2">
    <citation type="submission" date="2021-04" db="EMBL/GenBank/DDBJ databases">
        <authorList>
            <person name="Liu J."/>
        </authorList>
    </citation>
    <scope>NUCLEOTIDE SEQUENCE</scope>
    <source>
        <strain evidence="5">BAD-6</strain>
    </source>
</reference>
<dbReference type="Pfam" id="PF07729">
    <property type="entry name" value="FCD"/>
    <property type="match status" value="1"/>
</dbReference>
<dbReference type="GO" id="GO:0003700">
    <property type="term" value="F:DNA-binding transcription factor activity"/>
    <property type="evidence" value="ECO:0007669"/>
    <property type="project" value="InterPro"/>
</dbReference>
<dbReference type="SUPFAM" id="SSF46785">
    <property type="entry name" value="Winged helix' DNA-binding domain"/>
    <property type="match status" value="1"/>
</dbReference>
<dbReference type="PANTHER" id="PTHR43537:SF5">
    <property type="entry name" value="UXU OPERON TRANSCRIPTIONAL REGULATOR"/>
    <property type="match status" value="1"/>
</dbReference>
<dbReference type="PANTHER" id="PTHR43537">
    <property type="entry name" value="TRANSCRIPTIONAL REGULATOR, GNTR FAMILY"/>
    <property type="match status" value="1"/>
</dbReference>
<dbReference type="InterPro" id="IPR008920">
    <property type="entry name" value="TF_FadR/GntR_C"/>
</dbReference>
<gene>
    <name evidence="5" type="ORF">KCX82_09080</name>
</gene>
<keyword evidence="6" id="KW-1185">Reference proteome</keyword>
<organism evidence="5 6">
    <name type="scientific">Sinanaerobacter chloroacetimidivorans</name>
    <dbReference type="NCBI Taxonomy" id="2818044"/>
    <lineage>
        <taxon>Bacteria</taxon>
        <taxon>Bacillati</taxon>
        <taxon>Bacillota</taxon>
        <taxon>Clostridia</taxon>
        <taxon>Peptostreptococcales</taxon>
        <taxon>Anaerovoracaceae</taxon>
        <taxon>Sinanaerobacter</taxon>
    </lineage>
</organism>